<dbReference type="Gene3D" id="6.10.250.3260">
    <property type="match status" value="1"/>
</dbReference>
<comment type="similarity">
    <text evidence="1">Belongs to the eukaryotic ribosomal protein eL21 family.</text>
</comment>
<organism evidence="4 5">
    <name type="scientific">Zymoseptoria brevis</name>
    <dbReference type="NCBI Taxonomy" id="1047168"/>
    <lineage>
        <taxon>Eukaryota</taxon>
        <taxon>Fungi</taxon>
        <taxon>Dikarya</taxon>
        <taxon>Ascomycota</taxon>
        <taxon>Pezizomycotina</taxon>
        <taxon>Dothideomycetes</taxon>
        <taxon>Dothideomycetidae</taxon>
        <taxon>Mycosphaerellales</taxon>
        <taxon>Mycosphaerellaceae</taxon>
        <taxon>Zymoseptoria</taxon>
    </lineage>
</organism>
<dbReference type="GO" id="GO:0003735">
    <property type="term" value="F:structural constituent of ribosome"/>
    <property type="evidence" value="ECO:0007669"/>
    <property type="project" value="InterPro"/>
</dbReference>
<evidence type="ECO:0008006" key="6">
    <source>
        <dbReference type="Google" id="ProtNLM"/>
    </source>
</evidence>
<dbReference type="GO" id="GO:0005840">
    <property type="term" value="C:ribosome"/>
    <property type="evidence" value="ECO:0007669"/>
    <property type="project" value="UniProtKB-KW"/>
</dbReference>
<dbReference type="Gene3D" id="2.30.30.70">
    <property type="entry name" value="Ribosomal protein L21"/>
    <property type="match status" value="1"/>
</dbReference>
<name>A0A0F4G4E4_9PEZI</name>
<sequence>MPRPPPNCPHQADFRTSNLAKARVAQRIKLFSPTYAPHYAFRTSIQRLTALLAATEKSSTVTMGHAAGLRAGTRYAFSRDFKKKGMIALSTYLKQYKVGDIVDVVANGAVQKGMPYKVYHGKTGVVYNVTKSAVGVILYRQVGNRYIEKRINVRVEHVRHSRSRDEFLARVKTNAAAKRTAKETGERVYLKRLPAQPREARTVSAKDNKPENVAPIAYETTI</sequence>
<dbReference type="AlphaFoldDB" id="A0A0F4G4E4"/>
<dbReference type="SUPFAM" id="SSF50104">
    <property type="entry name" value="Translation proteins SH3-like domain"/>
    <property type="match status" value="1"/>
</dbReference>
<dbReference type="Pfam" id="PF01157">
    <property type="entry name" value="Ribosomal_L21e"/>
    <property type="match status" value="1"/>
</dbReference>
<dbReference type="GO" id="GO:1990904">
    <property type="term" value="C:ribonucleoprotein complex"/>
    <property type="evidence" value="ECO:0007669"/>
    <property type="project" value="UniProtKB-KW"/>
</dbReference>
<evidence type="ECO:0000313" key="4">
    <source>
        <dbReference type="EMBL" id="KJX92169.1"/>
    </source>
</evidence>
<dbReference type="STRING" id="1047168.A0A0F4G4E4"/>
<gene>
    <name evidence="4" type="ORF">TI39_contig5900g00002</name>
</gene>
<dbReference type="InterPro" id="IPR036948">
    <property type="entry name" value="Ribosomal_eL21_sf"/>
</dbReference>
<dbReference type="PROSITE" id="PS01171">
    <property type="entry name" value="RIBOSOMAL_L21E"/>
    <property type="match status" value="1"/>
</dbReference>
<dbReference type="EMBL" id="LAFY01005855">
    <property type="protein sequence ID" value="KJX92169.1"/>
    <property type="molecule type" value="Genomic_DNA"/>
</dbReference>
<protein>
    <recommendedName>
        <fullName evidence="6">60s ribosomal protein l21</fullName>
    </recommendedName>
</protein>
<comment type="caution">
    <text evidence="4">The sequence shown here is derived from an EMBL/GenBank/DDBJ whole genome shotgun (WGS) entry which is preliminary data.</text>
</comment>
<dbReference type="InterPro" id="IPR018259">
    <property type="entry name" value="Ribosomal_eL21_CS"/>
</dbReference>
<dbReference type="GO" id="GO:0006412">
    <property type="term" value="P:translation"/>
    <property type="evidence" value="ECO:0007669"/>
    <property type="project" value="InterPro"/>
</dbReference>
<accession>A0A0F4G4E4</accession>
<dbReference type="OrthoDB" id="1539250at2759"/>
<evidence type="ECO:0000256" key="3">
    <source>
        <dbReference type="ARBA" id="ARBA00023274"/>
    </source>
</evidence>
<keyword evidence="3" id="KW-0687">Ribonucleoprotein</keyword>
<dbReference type="InterPro" id="IPR001147">
    <property type="entry name" value="Ribosomal_eL21"/>
</dbReference>
<proteinExistence type="inferred from homology"/>
<evidence type="ECO:0000313" key="5">
    <source>
        <dbReference type="Proteomes" id="UP000033647"/>
    </source>
</evidence>
<dbReference type="FunFam" id="6.10.250.3260:FF:000001">
    <property type="entry name" value="60S ribosomal protein L21"/>
    <property type="match status" value="1"/>
</dbReference>
<evidence type="ECO:0000256" key="2">
    <source>
        <dbReference type="ARBA" id="ARBA00022980"/>
    </source>
</evidence>
<dbReference type="PANTHER" id="PTHR20981">
    <property type="entry name" value="60S RIBOSOMAL PROTEIN L21"/>
    <property type="match status" value="1"/>
</dbReference>
<dbReference type="InterPro" id="IPR008991">
    <property type="entry name" value="Translation_prot_SH3-like_sf"/>
</dbReference>
<keyword evidence="2" id="KW-0689">Ribosomal protein</keyword>
<keyword evidence="5" id="KW-1185">Reference proteome</keyword>
<dbReference type="Proteomes" id="UP000033647">
    <property type="component" value="Unassembled WGS sequence"/>
</dbReference>
<evidence type="ECO:0000256" key="1">
    <source>
        <dbReference type="ARBA" id="ARBA00008427"/>
    </source>
</evidence>
<reference evidence="4 5" key="1">
    <citation type="submission" date="2015-03" db="EMBL/GenBank/DDBJ databases">
        <title>RNA-seq based gene annotation and comparative genomics of four Zymoseptoria species reveal species-specific pathogenicity related genes and transposable element activity.</title>
        <authorList>
            <person name="Grandaubert J."/>
            <person name="Bhattacharyya A."/>
            <person name="Stukenbrock E.H."/>
        </authorList>
    </citation>
    <scope>NUCLEOTIDE SEQUENCE [LARGE SCALE GENOMIC DNA]</scope>
    <source>
        <strain evidence="4 5">Zb18110</strain>
    </source>
</reference>
<dbReference type="FunFam" id="2.30.30.70:FF:000001">
    <property type="entry name" value="60S ribosomal protein L21"/>
    <property type="match status" value="1"/>
</dbReference>